<dbReference type="FunFam" id="1.20.1740.10:FF:000095">
    <property type="entry name" value="B(0,+)-type amino acid transporter 1-like"/>
    <property type="match status" value="1"/>
</dbReference>
<evidence type="ECO:0000256" key="2">
    <source>
        <dbReference type="ARBA" id="ARBA00022692"/>
    </source>
</evidence>
<keyword evidence="8" id="KW-1185">Reference proteome</keyword>
<keyword evidence="3" id="KW-0029">Amino-acid transport</keyword>
<comment type="subcellular location">
    <subcellularLocation>
        <location evidence="1">Membrane</location>
        <topology evidence="1">Multi-pass membrane protein</topology>
    </subcellularLocation>
</comment>
<dbReference type="PANTHER" id="PTHR11785:SF340">
    <property type="entry name" value="AROMATIC-PREFERRING AMINO ACID TRANSPORTER"/>
    <property type="match status" value="1"/>
</dbReference>
<evidence type="ECO:0000313" key="7">
    <source>
        <dbReference type="Ensembl" id="ENSNGAP00000010932.1"/>
    </source>
</evidence>
<dbReference type="PANTHER" id="PTHR11785">
    <property type="entry name" value="AMINO ACID TRANSPORTER"/>
    <property type="match status" value="1"/>
</dbReference>
<evidence type="ECO:0000256" key="3">
    <source>
        <dbReference type="ARBA" id="ARBA00022970"/>
    </source>
</evidence>
<dbReference type="InterPro" id="IPR050598">
    <property type="entry name" value="AminoAcid_Transporter"/>
</dbReference>
<proteinExistence type="predicted"/>
<evidence type="ECO:0000256" key="5">
    <source>
        <dbReference type="ARBA" id="ARBA00023136"/>
    </source>
</evidence>
<dbReference type="OMA" id="FGPIWWI"/>
<dbReference type="PIRSF" id="PIRSF006060">
    <property type="entry name" value="AA_transporter"/>
    <property type="match status" value="1"/>
</dbReference>
<dbReference type="Proteomes" id="UP000694381">
    <property type="component" value="Unassembled WGS sequence"/>
</dbReference>
<evidence type="ECO:0000256" key="1">
    <source>
        <dbReference type="ARBA" id="ARBA00004141"/>
    </source>
</evidence>
<evidence type="ECO:0000256" key="4">
    <source>
        <dbReference type="ARBA" id="ARBA00022989"/>
    </source>
</evidence>
<dbReference type="GeneTree" id="ENSGT00940000162520"/>
<keyword evidence="3" id="KW-0813">Transport</keyword>
<feature type="transmembrane region" description="Helical" evidence="6">
    <location>
        <begin position="364"/>
        <end position="386"/>
    </location>
</feature>
<dbReference type="GO" id="GO:0032991">
    <property type="term" value="C:protein-containing complex"/>
    <property type="evidence" value="ECO:0007669"/>
    <property type="project" value="Ensembl"/>
</dbReference>
<gene>
    <name evidence="7" type="primary">LOC103736261</name>
</gene>
<feature type="transmembrane region" description="Helical" evidence="6">
    <location>
        <begin position="398"/>
        <end position="421"/>
    </location>
</feature>
<name>A0A8C6R089_NANGA</name>
<evidence type="ECO:0000256" key="6">
    <source>
        <dbReference type="SAM" id="Phobius"/>
    </source>
</evidence>
<dbReference type="GO" id="GO:0016020">
    <property type="term" value="C:membrane"/>
    <property type="evidence" value="ECO:0007669"/>
    <property type="project" value="UniProtKB-SubCell"/>
</dbReference>
<reference evidence="7" key="1">
    <citation type="submission" date="2025-08" db="UniProtKB">
        <authorList>
            <consortium name="Ensembl"/>
        </authorList>
    </citation>
    <scope>IDENTIFICATION</scope>
</reference>
<keyword evidence="5 6" id="KW-0472">Membrane</keyword>
<reference evidence="7" key="2">
    <citation type="submission" date="2025-09" db="UniProtKB">
        <authorList>
            <consortium name="Ensembl"/>
        </authorList>
    </citation>
    <scope>IDENTIFICATION</scope>
</reference>
<dbReference type="Ensembl" id="ENSNGAT00000016474.1">
    <property type="protein sequence ID" value="ENSNGAP00000010932.1"/>
    <property type="gene ID" value="ENSNGAG00000013217.1"/>
</dbReference>
<evidence type="ECO:0000313" key="8">
    <source>
        <dbReference type="Proteomes" id="UP000694381"/>
    </source>
</evidence>
<feature type="transmembrane region" description="Helical" evidence="6">
    <location>
        <begin position="288"/>
        <end position="310"/>
    </location>
</feature>
<feature type="transmembrane region" description="Helical" evidence="6">
    <location>
        <begin position="136"/>
        <end position="155"/>
    </location>
</feature>
<keyword evidence="2 6" id="KW-0812">Transmembrane</keyword>
<dbReference type="InterPro" id="IPR002293">
    <property type="entry name" value="AA/rel_permease1"/>
</dbReference>
<dbReference type="Gene3D" id="1.20.1740.10">
    <property type="entry name" value="Amino acid/polyamine transporter I"/>
    <property type="match status" value="1"/>
</dbReference>
<sequence length="466" mass="51432">AGQEQGSGASELTLRRELHLWSAISMTTGYMISSCHHRGSWFTLVVLEPVLLSGQSVASWPCWVPRVMLNWVPWFLNLGESMPTFLRTFGPLPAFLVIYTFVLVGRPAAIPAVSLSFSEYALAPFCPGCSSLPQVVVKNAAALCILLLMLVSFWSSQMSTMLMNVCTAAKVFLLVIVVGGAVVLGQGRHCTEALLFTFYNMTEQAGHIGMAFYQELWSFDGWNSLNIVIEELKNQKQNLVWALMIAIPLVTILYVLVNISYLLLLSPSETFSSDAIAVSWGNQVLGSWAWLVPLAAALSMFGTVNGSFFGGSRMCYAAAREGHMGRDEPQLISVVHMHHLTPAPALMFITAMALALIIPGEFSTIVNFVSFFSWLTYGTTIGYLLYLRIKTKDLPKSYKVPTLIPAVVLLVSLFLVLAPIIDHPRMEFLYILLFLLSGFLCQPKCLQTATVHLQLLMEVAPTTKDQ</sequence>
<dbReference type="AlphaFoldDB" id="A0A8C6R089"/>
<dbReference type="Pfam" id="PF13520">
    <property type="entry name" value="AA_permease_2"/>
    <property type="match status" value="1"/>
</dbReference>
<feature type="transmembrane region" description="Helical" evidence="6">
    <location>
        <begin position="92"/>
        <end position="115"/>
    </location>
</feature>
<feature type="transmembrane region" description="Helical" evidence="6">
    <location>
        <begin position="331"/>
        <end position="358"/>
    </location>
</feature>
<feature type="transmembrane region" description="Helical" evidence="6">
    <location>
        <begin position="427"/>
        <end position="446"/>
    </location>
</feature>
<organism evidence="7 8">
    <name type="scientific">Nannospalax galili</name>
    <name type="common">Northern Israeli blind subterranean mole rat</name>
    <name type="synonym">Spalax galili</name>
    <dbReference type="NCBI Taxonomy" id="1026970"/>
    <lineage>
        <taxon>Eukaryota</taxon>
        <taxon>Metazoa</taxon>
        <taxon>Chordata</taxon>
        <taxon>Craniata</taxon>
        <taxon>Vertebrata</taxon>
        <taxon>Euteleostomi</taxon>
        <taxon>Mammalia</taxon>
        <taxon>Eutheria</taxon>
        <taxon>Euarchontoglires</taxon>
        <taxon>Glires</taxon>
        <taxon>Rodentia</taxon>
        <taxon>Myomorpha</taxon>
        <taxon>Muroidea</taxon>
        <taxon>Spalacidae</taxon>
        <taxon>Spalacinae</taxon>
        <taxon>Nannospalax</taxon>
    </lineage>
</organism>
<feature type="transmembrane region" description="Helical" evidence="6">
    <location>
        <begin position="161"/>
        <end position="184"/>
    </location>
</feature>
<dbReference type="GO" id="GO:0015179">
    <property type="term" value="F:L-amino acid transmembrane transporter activity"/>
    <property type="evidence" value="ECO:0007669"/>
    <property type="project" value="TreeGrafter"/>
</dbReference>
<accession>A0A8C6R089</accession>
<keyword evidence="4 6" id="KW-1133">Transmembrane helix</keyword>
<feature type="transmembrane region" description="Helical" evidence="6">
    <location>
        <begin position="239"/>
        <end position="264"/>
    </location>
</feature>
<protein>
    <submittedName>
        <fullName evidence="7">Solute carrier family 7 (cationic amino acid transporter, y+ system), member 15</fullName>
    </submittedName>
</protein>